<comment type="caution">
    <text evidence="2">The sequence shown here is derived from an EMBL/GenBank/DDBJ whole genome shotgun (WGS) entry which is preliminary data.</text>
</comment>
<dbReference type="CDD" id="cd02440">
    <property type="entry name" value="AdoMet_MTases"/>
    <property type="match status" value="1"/>
</dbReference>
<organism evidence="2 3">
    <name type="scientific">Paenibacillus pasadenensis</name>
    <dbReference type="NCBI Taxonomy" id="217090"/>
    <lineage>
        <taxon>Bacteria</taxon>
        <taxon>Bacillati</taxon>
        <taxon>Bacillota</taxon>
        <taxon>Bacilli</taxon>
        <taxon>Bacillales</taxon>
        <taxon>Paenibacillaceae</taxon>
        <taxon>Paenibacillus</taxon>
    </lineage>
</organism>
<feature type="transmembrane region" description="Helical" evidence="1">
    <location>
        <begin position="187"/>
        <end position="208"/>
    </location>
</feature>
<feature type="transmembrane region" description="Helical" evidence="1">
    <location>
        <begin position="643"/>
        <end position="662"/>
    </location>
</feature>
<feature type="transmembrane region" description="Helical" evidence="1">
    <location>
        <begin position="609"/>
        <end position="631"/>
    </location>
</feature>
<feature type="transmembrane region" description="Helical" evidence="1">
    <location>
        <begin position="12"/>
        <end position="35"/>
    </location>
</feature>
<feature type="transmembrane region" description="Helical" evidence="1">
    <location>
        <begin position="41"/>
        <end position="62"/>
    </location>
</feature>
<keyword evidence="3" id="KW-1185">Reference proteome</keyword>
<dbReference type="InterPro" id="IPR029063">
    <property type="entry name" value="SAM-dependent_MTases_sf"/>
</dbReference>
<feature type="transmembrane region" description="Helical" evidence="1">
    <location>
        <begin position="156"/>
        <end position="175"/>
    </location>
</feature>
<name>A0A2N5N7G2_9BACL</name>
<protein>
    <recommendedName>
        <fullName evidence="4">Spermidine synthase</fullName>
    </recommendedName>
</protein>
<proteinExistence type="predicted"/>
<dbReference type="Proteomes" id="UP000234789">
    <property type="component" value="Unassembled WGS sequence"/>
</dbReference>
<feature type="transmembrane region" description="Helical" evidence="1">
    <location>
        <begin position="100"/>
        <end position="119"/>
    </location>
</feature>
<feature type="transmembrane region" description="Helical" evidence="1">
    <location>
        <begin position="737"/>
        <end position="756"/>
    </location>
</feature>
<dbReference type="SUPFAM" id="SSF53335">
    <property type="entry name" value="S-adenosyl-L-methionine-dependent methyltransferases"/>
    <property type="match status" value="1"/>
</dbReference>
<sequence>MAPANARPASLRWMLGIGCLSASALGLEIALTRVFGVLLQYHYVSLVVSLAVLGIGIGGYAARALPERPGSSAAGAALATGLYAALLSFALARYPYVGQLPLYALAASVPFVLFGWCMGKALSSGAEPRRLYAADLLGAALGVAAAYGLLQLLGGLAALFALAAPAFAAALLLPGGRPERRPALRRWTAALLLAAVPLVAAAGGPGLWQINFAGLSGAAPDKTIVAALRQPGAELERSYWDAFARADVVGGAEADRKTVFVDGGAGSYMYRYDGNLRSVASLAGDIEFLPFAAGPAGKTAIVGSGGGRDILYALLAGAKSVTAVEMSGSLVQAMREDEQFGRALLAEPGVEVVVGDGRSVLERSDGGFDLIALDLVYSQVGGTNGHALSENYAFTREAFQAYMQKLNENGRLIVVSHQGIEGVRAFYTALAAHMELTGAKPAEAVRHAALLLASPESKSPGLALTVLQRQPLQQKQLDTLLAGAQALKLQTLFLPGSSEQLLKPLIDGAMPFDRFVADSDYNVYPTVDDRPFFYLLTPGLPASLRTWLAAVALLTALLGVWIWRRERALSRAAGPSGARADQASLLVAVLAGAGYMLLQAALIQKALKYAGSPALAAAIVLAAMLAGGSLGSRLAGRRLPESAAAIGAALLIAALTAAEALWGGSLTALPSAARLGALGLAGAAIGLLAGVPLPQRLAVAERRRPGSSPLLFAVSGIAGLWGSWLGAALALTAGLRWTLAAACLCYLLLLPAARFGRGEALKAKERGGAHVNR</sequence>
<keyword evidence="1" id="KW-0812">Transmembrane</keyword>
<evidence type="ECO:0000313" key="3">
    <source>
        <dbReference type="Proteomes" id="UP000234789"/>
    </source>
</evidence>
<evidence type="ECO:0000256" key="1">
    <source>
        <dbReference type="SAM" id="Phobius"/>
    </source>
</evidence>
<feature type="transmembrane region" description="Helical" evidence="1">
    <location>
        <begin position="544"/>
        <end position="563"/>
    </location>
</feature>
<gene>
    <name evidence="2" type="ORF">B8V81_4722</name>
</gene>
<dbReference type="Gene3D" id="3.40.50.150">
    <property type="entry name" value="Vaccinia Virus protein VP39"/>
    <property type="match status" value="1"/>
</dbReference>
<evidence type="ECO:0000313" key="2">
    <source>
        <dbReference type="EMBL" id="PLT46291.1"/>
    </source>
</evidence>
<reference evidence="2 3" key="1">
    <citation type="submission" date="2017-05" db="EMBL/GenBank/DDBJ databases">
        <title>Functional genome analysis of Paenibacillus pasadenensis strain R16: insights on endophytic life style and antifungal activity.</title>
        <authorList>
            <person name="Passera A."/>
            <person name="Marcolungo L."/>
            <person name="Casati P."/>
            <person name="Brasca M."/>
            <person name="Quaglino F."/>
            <person name="Delledonne M."/>
        </authorList>
    </citation>
    <scope>NUCLEOTIDE SEQUENCE [LARGE SCALE GENOMIC DNA]</scope>
    <source>
        <strain evidence="2 3">R16</strain>
    </source>
</reference>
<keyword evidence="1" id="KW-1133">Transmembrane helix</keyword>
<dbReference type="EMBL" id="NFEZ01000004">
    <property type="protein sequence ID" value="PLT46291.1"/>
    <property type="molecule type" value="Genomic_DNA"/>
</dbReference>
<feature type="transmembrane region" description="Helical" evidence="1">
    <location>
        <begin position="583"/>
        <end position="603"/>
    </location>
</feature>
<accession>A0A2N5N7G2</accession>
<feature type="transmembrane region" description="Helical" evidence="1">
    <location>
        <begin position="668"/>
        <end position="689"/>
    </location>
</feature>
<keyword evidence="1" id="KW-0472">Membrane</keyword>
<feature type="transmembrane region" description="Helical" evidence="1">
    <location>
        <begin position="74"/>
        <end position="94"/>
    </location>
</feature>
<feature type="transmembrane region" description="Helical" evidence="1">
    <location>
        <begin position="710"/>
        <end position="731"/>
    </location>
</feature>
<dbReference type="AlphaFoldDB" id="A0A2N5N7G2"/>
<evidence type="ECO:0008006" key="4">
    <source>
        <dbReference type="Google" id="ProtNLM"/>
    </source>
</evidence>
<dbReference type="RefSeq" id="WP_101809265.1">
    <property type="nucleotide sequence ID" value="NZ_NFEZ01000004.1"/>
</dbReference>
<feature type="transmembrane region" description="Helical" evidence="1">
    <location>
        <begin position="131"/>
        <end position="150"/>
    </location>
</feature>